<dbReference type="PANTHER" id="PTHR43280:SF2">
    <property type="entry name" value="HTH-TYPE TRANSCRIPTIONAL REGULATOR EXSA"/>
    <property type="match status" value="1"/>
</dbReference>
<dbReference type="RefSeq" id="WP_317835816.1">
    <property type="nucleotide sequence ID" value="NZ_CP136920.1"/>
</dbReference>
<dbReference type="PANTHER" id="PTHR43280">
    <property type="entry name" value="ARAC-FAMILY TRANSCRIPTIONAL REGULATOR"/>
    <property type="match status" value="1"/>
</dbReference>
<name>A0AAQ3LD36_9BACT</name>
<evidence type="ECO:0000256" key="3">
    <source>
        <dbReference type="ARBA" id="ARBA00023163"/>
    </source>
</evidence>
<reference evidence="5 6" key="1">
    <citation type="submission" date="2023-10" db="EMBL/GenBank/DDBJ databases">
        <title>Rubellicoccus peritrichatus gen. nov., sp. nov., isolated from an algae of coral reef tank.</title>
        <authorList>
            <person name="Luo J."/>
        </authorList>
    </citation>
    <scope>NUCLEOTIDE SEQUENCE [LARGE SCALE GENOMIC DNA]</scope>
    <source>
        <strain evidence="5 6">CR14</strain>
    </source>
</reference>
<evidence type="ECO:0000313" key="5">
    <source>
        <dbReference type="EMBL" id="WOO43271.1"/>
    </source>
</evidence>
<sequence>MSDWAHLKTELYWVYEGKVRPQYLTLTPKEYPDNHPAYLIRKGSVLVETDFGTITADEGHWVLPGDAIKRRDFSEDAEILSIRFAIEWPDGKPCLDWDVALSFPSADFPKLEEKAIHMLDAIEEIMPEANTRFRFSRGNLGDHLRIRERFIAWLGCLVEISETLNASSPRLEHMDERVFEAARLIDRHPLDLEFVEKELADAVHLSISQLDRLFTKEFGQTPKQYLDQRRMQTATAQLQTSSIPVKQLSYNLGFNSLSYFSRWFRSKTGLSPREYREANKLKPDSE</sequence>
<evidence type="ECO:0000256" key="1">
    <source>
        <dbReference type="ARBA" id="ARBA00023015"/>
    </source>
</evidence>
<dbReference type="AlphaFoldDB" id="A0AAQ3LD36"/>
<evidence type="ECO:0000259" key="4">
    <source>
        <dbReference type="PROSITE" id="PS01124"/>
    </source>
</evidence>
<dbReference type="GO" id="GO:0043565">
    <property type="term" value="F:sequence-specific DNA binding"/>
    <property type="evidence" value="ECO:0007669"/>
    <property type="project" value="InterPro"/>
</dbReference>
<dbReference type="PROSITE" id="PS00041">
    <property type="entry name" value="HTH_ARAC_FAMILY_1"/>
    <property type="match status" value="1"/>
</dbReference>
<dbReference type="InterPro" id="IPR009057">
    <property type="entry name" value="Homeodomain-like_sf"/>
</dbReference>
<dbReference type="InterPro" id="IPR018060">
    <property type="entry name" value="HTH_AraC"/>
</dbReference>
<dbReference type="EMBL" id="CP136920">
    <property type="protein sequence ID" value="WOO43271.1"/>
    <property type="molecule type" value="Genomic_DNA"/>
</dbReference>
<accession>A0AAQ3LD36</accession>
<keyword evidence="3" id="KW-0804">Transcription</keyword>
<keyword evidence="2" id="KW-0238">DNA-binding</keyword>
<dbReference type="InterPro" id="IPR018062">
    <property type="entry name" value="HTH_AraC-typ_CS"/>
</dbReference>
<dbReference type="PROSITE" id="PS01124">
    <property type="entry name" value="HTH_ARAC_FAMILY_2"/>
    <property type="match status" value="1"/>
</dbReference>
<gene>
    <name evidence="5" type="ORF">RZN69_09230</name>
</gene>
<dbReference type="Proteomes" id="UP001304300">
    <property type="component" value="Chromosome"/>
</dbReference>
<dbReference type="Gene3D" id="1.10.10.60">
    <property type="entry name" value="Homeodomain-like"/>
    <property type="match status" value="2"/>
</dbReference>
<dbReference type="SMART" id="SM00342">
    <property type="entry name" value="HTH_ARAC"/>
    <property type="match status" value="1"/>
</dbReference>
<dbReference type="Pfam" id="PF12833">
    <property type="entry name" value="HTH_18"/>
    <property type="match status" value="1"/>
</dbReference>
<dbReference type="PRINTS" id="PR00032">
    <property type="entry name" value="HTHARAC"/>
</dbReference>
<feature type="domain" description="HTH araC/xylS-type" evidence="4">
    <location>
        <begin position="179"/>
        <end position="278"/>
    </location>
</feature>
<keyword evidence="6" id="KW-1185">Reference proteome</keyword>
<dbReference type="SUPFAM" id="SSF46689">
    <property type="entry name" value="Homeodomain-like"/>
    <property type="match status" value="2"/>
</dbReference>
<evidence type="ECO:0000256" key="2">
    <source>
        <dbReference type="ARBA" id="ARBA00023125"/>
    </source>
</evidence>
<dbReference type="KEGG" id="puo:RZN69_09230"/>
<keyword evidence="1" id="KW-0805">Transcription regulation</keyword>
<proteinExistence type="predicted"/>
<dbReference type="GO" id="GO:0003700">
    <property type="term" value="F:DNA-binding transcription factor activity"/>
    <property type="evidence" value="ECO:0007669"/>
    <property type="project" value="InterPro"/>
</dbReference>
<evidence type="ECO:0000313" key="6">
    <source>
        <dbReference type="Proteomes" id="UP001304300"/>
    </source>
</evidence>
<dbReference type="InterPro" id="IPR020449">
    <property type="entry name" value="Tscrpt_reg_AraC-type_HTH"/>
</dbReference>
<protein>
    <submittedName>
        <fullName evidence="5">Helix-turn-helix transcriptional regulator</fullName>
    </submittedName>
</protein>
<organism evidence="5 6">
    <name type="scientific">Rubellicoccus peritrichatus</name>
    <dbReference type="NCBI Taxonomy" id="3080537"/>
    <lineage>
        <taxon>Bacteria</taxon>
        <taxon>Pseudomonadati</taxon>
        <taxon>Verrucomicrobiota</taxon>
        <taxon>Opitutia</taxon>
        <taxon>Puniceicoccales</taxon>
        <taxon>Cerasicoccaceae</taxon>
        <taxon>Rubellicoccus</taxon>
    </lineage>
</organism>